<accession>A0A368G8W0</accession>
<evidence type="ECO:0000313" key="2">
    <source>
        <dbReference type="EMBL" id="RCN39440.1"/>
    </source>
</evidence>
<proteinExistence type="predicted"/>
<feature type="signal peptide" evidence="1">
    <location>
        <begin position="1"/>
        <end position="24"/>
    </location>
</feature>
<protein>
    <recommendedName>
        <fullName evidence="4">SCP domain-containing protein</fullName>
    </recommendedName>
</protein>
<evidence type="ECO:0000313" key="3">
    <source>
        <dbReference type="Proteomes" id="UP000252519"/>
    </source>
</evidence>
<keyword evidence="3" id="KW-1185">Reference proteome</keyword>
<dbReference type="EMBL" id="JOJR01000338">
    <property type="protein sequence ID" value="RCN39440.1"/>
    <property type="molecule type" value="Genomic_DNA"/>
</dbReference>
<gene>
    <name evidence="2" type="ORF">ANCCAN_14646</name>
</gene>
<keyword evidence="1" id="KW-0732">Signal</keyword>
<feature type="chain" id="PRO_5016926004" description="SCP domain-containing protein" evidence="1">
    <location>
        <begin position="25"/>
        <end position="101"/>
    </location>
</feature>
<dbReference type="AlphaFoldDB" id="A0A368G8W0"/>
<dbReference type="Proteomes" id="UP000252519">
    <property type="component" value="Unassembled WGS sequence"/>
</dbReference>
<evidence type="ECO:0000256" key="1">
    <source>
        <dbReference type="SAM" id="SignalP"/>
    </source>
</evidence>
<organism evidence="2 3">
    <name type="scientific">Ancylostoma caninum</name>
    <name type="common">Dog hookworm</name>
    <dbReference type="NCBI Taxonomy" id="29170"/>
    <lineage>
        <taxon>Eukaryota</taxon>
        <taxon>Metazoa</taxon>
        <taxon>Ecdysozoa</taxon>
        <taxon>Nematoda</taxon>
        <taxon>Chromadorea</taxon>
        <taxon>Rhabditida</taxon>
        <taxon>Rhabditina</taxon>
        <taxon>Rhabditomorpha</taxon>
        <taxon>Strongyloidea</taxon>
        <taxon>Ancylostomatidae</taxon>
        <taxon>Ancylostomatinae</taxon>
        <taxon>Ancylostoma</taxon>
    </lineage>
</organism>
<evidence type="ECO:0008006" key="4">
    <source>
        <dbReference type="Google" id="ProtNLM"/>
    </source>
</evidence>
<sequence>MSTLVHIAFLISLWLCFASNRVEAAKPELDPLKLMKLPRTNNLCPEITTAKMNDQARNLIVDIHNRRRFVHGKDNNFRVRSPRISTVNLRIPSDLVSTISA</sequence>
<comment type="caution">
    <text evidence="2">The sequence shown here is derived from an EMBL/GenBank/DDBJ whole genome shotgun (WGS) entry which is preliminary data.</text>
</comment>
<name>A0A368G8W0_ANCCA</name>
<reference evidence="2 3" key="1">
    <citation type="submission" date="2014-10" db="EMBL/GenBank/DDBJ databases">
        <title>Draft genome of the hookworm Ancylostoma caninum.</title>
        <authorList>
            <person name="Mitreva M."/>
        </authorList>
    </citation>
    <scope>NUCLEOTIDE SEQUENCE [LARGE SCALE GENOMIC DNA]</scope>
    <source>
        <strain evidence="2 3">Baltimore</strain>
    </source>
</reference>